<evidence type="ECO:0000313" key="2">
    <source>
        <dbReference type="Proteomes" id="UP000019141"/>
    </source>
</evidence>
<dbReference type="HOGENOM" id="CLU_2407794_0_0_7"/>
<dbReference type="AlphaFoldDB" id="W4LE17"/>
<name>W4LE17_ENTF1</name>
<organism evidence="1 2">
    <name type="scientific">Entotheonella factor</name>
    <dbReference type="NCBI Taxonomy" id="1429438"/>
    <lineage>
        <taxon>Bacteria</taxon>
        <taxon>Pseudomonadati</taxon>
        <taxon>Nitrospinota/Tectimicrobiota group</taxon>
        <taxon>Candidatus Tectimicrobiota</taxon>
        <taxon>Candidatus Entotheonellia</taxon>
        <taxon>Candidatus Entotheonellales</taxon>
        <taxon>Candidatus Entotheonellaceae</taxon>
        <taxon>Candidatus Entotheonella</taxon>
    </lineage>
</organism>
<proteinExistence type="predicted"/>
<gene>
    <name evidence="1" type="ORF">ETSY1_27110</name>
</gene>
<protein>
    <submittedName>
        <fullName evidence="1">Uncharacterized protein</fullName>
    </submittedName>
</protein>
<sequence>MVVLRDTHRFELTVESAEDVWVARLHEWVPGRLWPTRHVLRAFDSRPEAIEALIRKWRILFPEEPALEWHECTIEPTPQLPRRRRRSAPKDA</sequence>
<evidence type="ECO:0000313" key="1">
    <source>
        <dbReference type="EMBL" id="ETW96313.1"/>
    </source>
</evidence>
<reference evidence="1 2" key="1">
    <citation type="journal article" date="2014" name="Nature">
        <title>An environmental bacterial taxon with a large and distinct metabolic repertoire.</title>
        <authorList>
            <person name="Wilson M.C."/>
            <person name="Mori T."/>
            <person name="Ruckert C."/>
            <person name="Uria A.R."/>
            <person name="Helf M.J."/>
            <person name="Takada K."/>
            <person name="Gernert C."/>
            <person name="Steffens U.A."/>
            <person name="Heycke N."/>
            <person name="Schmitt S."/>
            <person name="Rinke C."/>
            <person name="Helfrich E.J."/>
            <person name="Brachmann A.O."/>
            <person name="Gurgui C."/>
            <person name="Wakimoto T."/>
            <person name="Kracht M."/>
            <person name="Crusemann M."/>
            <person name="Hentschel U."/>
            <person name="Abe I."/>
            <person name="Matsunaga S."/>
            <person name="Kalinowski J."/>
            <person name="Takeyama H."/>
            <person name="Piel J."/>
        </authorList>
    </citation>
    <scope>NUCLEOTIDE SEQUENCE [LARGE SCALE GENOMIC DNA]</scope>
    <source>
        <strain evidence="2">TSY1</strain>
    </source>
</reference>
<accession>W4LE17</accession>
<comment type="caution">
    <text evidence="1">The sequence shown here is derived from an EMBL/GenBank/DDBJ whole genome shotgun (WGS) entry which is preliminary data.</text>
</comment>
<dbReference type="EMBL" id="AZHW01000806">
    <property type="protein sequence ID" value="ETW96313.1"/>
    <property type="molecule type" value="Genomic_DNA"/>
</dbReference>
<keyword evidence="2" id="KW-1185">Reference proteome</keyword>
<dbReference type="Proteomes" id="UP000019141">
    <property type="component" value="Unassembled WGS sequence"/>
</dbReference>